<evidence type="ECO:0000256" key="4">
    <source>
        <dbReference type="ARBA" id="ARBA00022448"/>
    </source>
</evidence>
<evidence type="ECO:0000256" key="6">
    <source>
        <dbReference type="ARBA" id="ARBA00022692"/>
    </source>
</evidence>
<evidence type="ECO:0000256" key="3">
    <source>
        <dbReference type="ARBA" id="ARBA00011291"/>
    </source>
</evidence>
<dbReference type="CTD" id="4509"/>
<keyword evidence="5 12" id="KW-0138">CF(0)</keyword>
<geneLocation type="mitochondrion" evidence="14"/>
<evidence type="ECO:0000256" key="13">
    <source>
        <dbReference type="SAM" id="Phobius"/>
    </source>
</evidence>
<dbReference type="GO" id="GO:0031966">
    <property type="term" value="C:mitochondrial membrane"/>
    <property type="evidence" value="ECO:0007669"/>
    <property type="project" value="UniProtKB-SubCell"/>
</dbReference>
<accession>D7RZS5</accession>
<dbReference type="GO" id="GO:0045259">
    <property type="term" value="C:proton-transporting ATP synthase complex"/>
    <property type="evidence" value="ECO:0007669"/>
    <property type="project" value="UniProtKB-KW"/>
</dbReference>
<dbReference type="GeneID" id="9385626"/>
<dbReference type="Pfam" id="PF00895">
    <property type="entry name" value="ATP-synt_8"/>
    <property type="match status" value="1"/>
</dbReference>
<evidence type="ECO:0000256" key="5">
    <source>
        <dbReference type="ARBA" id="ARBA00022547"/>
    </source>
</evidence>
<keyword evidence="11 13" id="KW-0472">Membrane</keyword>
<keyword evidence="4 12" id="KW-0813">Transport</keyword>
<protein>
    <recommendedName>
        <fullName evidence="12">ATP synthase complex subunit 8</fullName>
    </recommendedName>
</protein>
<comment type="subcellular location">
    <subcellularLocation>
        <location evidence="1 12">Mitochondrion membrane</location>
        <topology evidence="1 12">Single-pass membrane protein</topology>
    </subcellularLocation>
</comment>
<evidence type="ECO:0000256" key="11">
    <source>
        <dbReference type="ARBA" id="ARBA00023136"/>
    </source>
</evidence>
<dbReference type="GO" id="GO:0015986">
    <property type="term" value="P:proton motive force-driven ATP synthesis"/>
    <property type="evidence" value="ECO:0007669"/>
    <property type="project" value="InterPro"/>
</dbReference>
<sequence>MPQMMPINWMISFLFFICIFILFNMMNYYIFSIKLKTSKNNKYINLKNFIWKW</sequence>
<proteinExistence type="inferred from homology"/>
<name>D7RZS5_9NEOP</name>
<dbReference type="GO" id="GO:0015078">
    <property type="term" value="F:proton transmembrane transporter activity"/>
    <property type="evidence" value="ECO:0007669"/>
    <property type="project" value="InterPro"/>
</dbReference>
<keyword evidence="7 12" id="KW-0375">Hydrogen ion transport</keyword>
<evidence type="ECO:0000256" key="8">
    <source>
        <dbReference type="ARBA" id="ARBA00022989"/>
    </source>
</evidence>
<evidence type="ECO:0000313" key="14">
    <source>
        <dbReference type="EMBL" id="ADI51561.1"/>
    </source>
</evidence>
<evidence type="ECO:0000256" key="10">
    <source>
        <dbReference type="ARBA" id="ARBA00023128"/>
    </source>
</evidence>
<evidence type="ECO:0000256" key="9">
    <source>
        <dbReference type="ARBA" id="ARBA00023065"/>
    </source>
</evidence>
<dbReference type="InterPro" id="IPR001421">
    <property type="entry name" value="ATP8_metazoa"/>
</dbReference>
<comment type="similarity">
    <text evidence="2 12">Belongs to the ATPase protein 8 family.</text>
</comment>
<dbReference type="EMBL" id="HM204705">
    <property type="protein sequence ID" value="ADI51561.1"/>
    <property type="molecule type" value="Genomic_DNA"/>
</dbReference>
<evidence type="ECO:0000256" key="12">
    <source>
        <dbReference type="RuleBase" id="RU003661"/>
    </source>
</evidence>
<comment type="subunit">
    <text evidence="3">F-type ATPases have 2 components, CF(1) - the catalytic core - and CF(0) - the membrane proton channel.</text>
</comment>
<organism evidence="14">
    <name type="scientific">Spilonota lechriaspis</name>
    <name type="common">apple fruit licker</name>
    <dbReference type="NCBI Taxonomy" id="768146"/>
    <lineage>
        <taxon>Eukaryota</taxon>
        <taxon>Metazoa</taxon>
        <taxon>Ecdysozoa</taxon>
        <taxon>Arthropoda</taxon>
        <taxon>Hexapoda</taxon>
        <taxon>Insecta</taxon>
        <taxon>Pterygota</taxon>
        <taxon>Neoptera</taxon>
        <taxon>Endopterygota</taxon>
        <taxon>Lepidoptera</taxon>
        <taxon>Glossata</taxon>
        <taxon>Ditrysia</taxon>
        <taxon>Tortricoidea</taxon>
        <taxon>Tortricidae</taxon>
        <taxon>Olethreutinae</taxon>
        <taxon>Eucosmini</taxon>
        <taxon>Spilonota</taxon>
    </lineage>
</organism>
<gene>
    <name evidence="14" type="primary">ATP8</name>
</gene>
<keyword evidence="9 12" id="KW-0406">Ion transport</keyword>
<evidence type="ECO:0000256" key="7">
    <source>
        <dbReference type="ARBA" id="ARBA00022781"/>
    </source>
</evidence>
<dbReference type="RefSeq" id="YP_003735159.1">
    <property type="nucleotide sequence ID" value="NC_014294.1"/>
</dbReference>
<keyword evidence="8 13" id="KW-1133">Transmembrane helix</keyword>
<evidence type="ECO:0000256" key="1">
    <source>
        <dbReference type="ARBA" id="ARBA00004304"/>
    </source>
</evidence>
<keyword evidence="10 12" id="KW-0496">Mitochondrion</keyword>
<evidence type="ECO:0000256" key="2">
    <source>
        <dbReference type="ARBA" id="ARBA00008892"/>
    </source>
</evidence>
<feature type="transmembrane region" description="Helical" evidence="13">
    <location>
        <begin position="6"/>
        <end position="31"/>
    </location>
</feature>
<reference evidence="14" key="1">
    <citation type="journal article" date="2011" name="Mol. Biol. Rep.">
        <title>The complete mitochondrial genome of Spilonota lechriaspis Meyrick (Lepidoptera: Tortricidae).</title>
        <authorList>
            <person name="Zhao J.L."/>
            <person name="Zhang Y.Y."/>
            <person name="Luo A.R."/>
            <person name="Jiang G.F."/>
            <person name="Cameron S.L."/>
            <person name="Zhu C.D."/>
        </authorList>
    </citation>
    <scope>NUCLEOTIDE SEQUENCE</scope>
</reference>
<keyword evidence="6 12" id="KW-0812">Transmembrane</keyword>
<dbReference type="AlphaFoldDB" id="D7RZS5"/>